<gene>
    <name evidence="1" type="ORF">L2E82_46753</name>
</gene>
<keyword evidence="2" id="KW-1185">Reference proteome</keyword>
<dbReference type="EMBL" id="CM042017">
    <property type="protein sequence ID" value="KAI3688862.1"/>
    <property type="molecule type" value="Genomic_DNA"/>
</dbReference>
<organism evidence="1 2">
    <name type="scientific">Cichorium intybus</name>
    <name type="common">Chicory</name>
    <dbReference type="NCBI Taxonomy" id="13427"/>
    <lineage>
        <taxon>Eukaryota</taxon>
        <taxon>Viridiplantae</taxon>
        <taxon>Streptophyta</taxon>
        <taxon>Embryophyta</taxon>
        <taxon>Tracheophyta</taxon>
        <taxon>Spermatophyta</taxon>
        <taxon>Magnoliopsida</taxon>
        <taxon>eudicotyledons</taxon>
        <taxon>Gunneridae</taxon>
        <taxon>Pentapetalae</taxon>
        <taxon>asterids</taxon>
        <taxon>campanulids</taxon>
        <taxon>Asterales</taxon>
        <taxon>Asteraceae</taxon>
        <taxon>Cichorioideae</taxon>
        <taxon>Cichorieae</taxon>
        <taxon>Cichoriinae</taxon>
        <taxon>Cichorium</taxon>
    </lineage>
</organism>
<accession>A0ACB8YTM2</accession>
<evidence type="ECO:0000313" key="1">
    <source>
        <dbReference type="EMBL" id="KAI3688862.1"/>
    </source>
</evidence>
<reference evidence="1 2" key="2">
    <citation type="journal article" date="2022" name="Mol. Ecol. Resour.">
        <title>The genomes of chicory, endive, great burdock and yacon provide insights into Asteraceae paleo-polyploidization history and plant inulin production.</title>
        <authorList>
            <person name="Fan W."/>
            <person name="Wang S."/>
            <person name="Wang H."/>
            <person name="Wang A."/>
            <person name="Jiang F."/>
            <person name="Liu H."/>
            <person name="Zhao H."/>
            <person name="Xu D."/>
            <person name="Zhang Y."/>
        </authorList>
    </citation>
    <scope>NUCLEOTIDE SEQUENCE [LARGE SCALE GENOMIC DNA]</scope>
    <source>
        <strain evidence="2">cv. Punajuju</strain>
        <tissue evidence="1">Leaves</tissue>
    </source>
</reference>
<evidence type="ECO:0000313" key="2">
    <source>
        <dbReference type="Proteomes" id="UP001055811"/>
    </source>
</evidence>
<sequence length="735" mass="83199">MLSLSTQNRQPHTAAAVVKQSPAMGALAADFSWTSEDDFKLKTAAQGGVSLESLATGAVQFSKQFTIQELHDRWHAILYDPVVAAEASARMLEFEFFALSQLSNSDNLDDIEDDISVPGKRKPESVRKRYYTMRKRMRIHPLNPLDLSFPNPTFNAICIENEEQPPATDFVVGGVVENNEADGHDVHADMDLDVNHEIFHQENQNCIGEDNYIEESDEFKEIYDLLEEEGPELPQTLNLPNPDSSTFHVNEKEQQSMATTSNFPVKIENEMCVETNANSYLMEISNTLFDLMEDDLPHLDAEGNVIDKSYLDGLSSLLLDSPNKDTVVSTMPDECGHEETKSFEGIMGTMLPSTSGMNSKSHTSMIICTLNTEDPDIPSNDDVFLLPFTSPCTMQKDMPRPSPPKTSIKDSGVGWNRDFRIPKPIPPKDNRYQKPQFDTPIIGSQLRTEILGDHRIKQDFSNSDEGQNRLFPASEKVVAMKSEQEMHQDSDIFTNCAKLNAIVGNHDEHSNTLATIQEKETLHEIVSKEVAVLQLPVDDDLSSLSDDDDIPNFSDVELMILDEKLGEDEKNIYLNGNWSYQNLQTLKYKNANFQRRFIRLEQSANGFMKRDMTSWGAFAILQGWQFIYYIKKPEILMGRATEDVIVDVDLGREGDCRISRRQAIINLDREGFFHIKNLGKYSIFVNSDELLKNQSTILTSSCLIEIRGMPFLFETNEESIKRYVDSMKIKSDVED</sequence>
<protein>
    <submittedName>
        <fullName evidence="1">Uncharacterized protein</fullName>
    </submittedName>
</protein>
<dbReference type="Proteomes" id="UP001055811">
    <property type="component" value="Linkage Group LG09"/>
</dbReference>
<comment type="caution">
    <text evidence="1">The sequence shown here is derived from an EMBL/GenBank/DDBJ whole genome shotgun (WGS) entry which is preliminary data.</text>
</comment>
<reference evidence="2" key="1">
    <citation type="journal article" date="2022" name="Mol. Ecol. Resour.">
        <title>The genomes of chicory, endive, great burdock and yacon provide insights into Asteraceae palaeo-polyploidization history and plant inulin production.</title>
        <authorList>
            <person name="Fan W."/>
            <person name="Wang S."/>
            <person name="Wang H."/>
            <person name="Wang A."/>
            <person name="Jiang F."/>
            <person name="Liu H."/>
            <person name="Zhao H."/>
            <person name="Xu D."/>
            <person name="Zhang Y."/>
        </authorList>
    </citation>
    <scope>NUCLEOTIDE SEQUENCE [LARGE SCALE GENOMIC DNA]</scope>
    <source>
        <strain evidence="2">cv. Punajuju</strain>
    </source>
</reference>
<proteinExistence type="predicted"/>
<name>A0ACB8YTM2_CICIN</name>